<protein>
    <recommendedName>
        <fullName evidence="11">Type I restriction enzyme endonuclease subunit</fullName>
        <shortName evidence="11">R protein</shortName>
        <ecNumber evidence="11">3.1.21.3</ecNumber>
    </recommendedName>
    <alternativeName>
        <fullName evidence="11">Type-1 restriction enzyme R protein</fullName>
    </alternativeName>
</protein>
<keyword evidence="5 11" id="KW-0547">Nucleotide-binding</keyword>
<dbReference type="InterPro" id="IPR004473">
    <property type="entry name" value="Restrct_endonuc_typeI_HsdR"/>
</dbReference>
<comment type="similarity">
    <text evidence="2 11">Belongs to the HsdR family.</text>
</comment>
<dbReference type="Proteomes" id="UP000531594">
    <property type="component" value="Unassembled WGS sequence"/>
</dbReference>
<dbReference type="InterPro" id="IPR051268">
    <property type="entry name" value="Type-I_R_enzyme_R_subunit"/>
</dbReference>
<proteinExistence type="inferred from homology"/>
<dbReference type="EMBL" id="JACHGK010000011">
    <property type="protein sequence ID" value="MBB6446552.1"/>
    <property type="molecule type" value="Genomic_DNA"/>
</dbReference>
<dbReference type="InterPro" id="IPR007409">
    <property type="entry name" value="Restrct_endonuc_type1_HsdR_N"/>
</dbReference>
<keyword evidence="4" id="KW-0540">Nuclease</keyword>
<dbReference type="Pfam" id="PF11867">
    <property type="entry name" value="T1RH-like_C"/>
    <property type="match status" value="1"/>
</dbReference>
<gene>
    <name evidence="13" type="ORF">HNR53_003211</name>
</gene>
<evidence type="ECO:0000256" key="11">
    <source>
        <dbReference type="RuleBase" id="RU364115"/>
    </source>
</evidence>
<dbReference type="PANTHER" id="PTHR30195">
    <property type="entry name" value="TYPE I SITE-SPECIFIC DEOXYRIBONUCLEASE PROTEIN SUBUNIT M AND R"/>
    <property type="match status" value="1"/>
</dbReference>
<dbReference type="InterPro" id="IPR055180">
    <property type="entry name" value="HsdR_RecA-like_helicase_dom_2"/>
</dbReference>
<keyword evidence="10 11" id="KW-0238">DNA-binding</keyword>
<comment type="function">
    <text evidence="11">Subunit R is required for both nuclease and ATPase activities, but not for modification.</text>
</comment>
<evidence type="ECO:0000256" key="8">
    <source>
        <dbReference type="ARBA" id="ARBA00022801"/>
    </source>
</evidence>
<comment type="catalytic activity">
    <reaction evidence="1 11">
        <text>Endonucleolytic cleavage of DNA to give random double-stranded fragments with terminal 5'-phosphates, ATP is simultaneously hydrolyzed.</text>
        <dbReference type="EC" id="3.1.21.3"/>
    </reaction>
</comment>
<dbReference type="AlphaFoldDB" id="A0A7X0HV90"/>
<keyword evidence="7" id="KW-0255">Endonuclease</keyword>
<organism evidence="13 14">
    <name type="scientific">Bacillus benzoevorans</name>
    <dbReference type="NCBI Taxonomy" id="1456"/>
    <lineage>
        <taxon>Bacteria</taxon>
        <taxon>Bacillati</taxon>
        <taxon>Bacillota</taxon>
        <taxon>Bacilli</taxon>
        <taxon>Bacillales</taxon>
        <taxon>Bacillaceae</taxon>
        <taxon>Bacillus</taxon>
    </lineage>
</organism>
<evidence type="ECO:0000256" key="10">
    <source>
        <dbReference type="ARBA" id="ARBA00023125"/>
    </source>
</evidence>
<dbReference type="InterPro" id="IPR014001">
    <property type="entry name" value="Helicase_ATP-bd"/>
</dbReference>
<dbReference type="CDD" id="cd18800">
    <property type="entry name" value="SF2_C_EcoR124I-like"/>
    <property type="match status" value="1"/>
</dbReference>
<dbReference type="InterPro" id="IPR040980">
    <property type="entry name" value="SWI2_SNF2"/>
</dbReference>
<dbReference type="RefSeq" id="WP_184527647.1">
    <property type="nucleotide sequence ID" value="NZ_JACHGK010000011.1"/>
</dbReference>
<comment type="caution">
    <text evidence="13">The sequence shown here is derived from an EMBL/GenBank/DDBJ whole genome shotgun (WGS) entry which is preliminary data.</text>
</comment>
<evidence type="ECO:0000256" key="1">
    <source>
        <dbReference type="ARBA" id="ARBA00000851"/>
    </source>
</evidence>
<evidence type="ECO:0000313" key="14">
    <source>
        <dbReference type="Proteomes" id="UP000531594"/>
    </source>
</evidence>
<dbReference type="SMART" id="SM00487">
    <property type="entry name" value="DEXDc"/>
    <property type="match status" value="1"/>
</dbReference>
<evidence type="ECO:0000256" key="7">
    <source>
        <dbReference type="ARBA" id="ARBA00022759"/>
    </source>
</evidence>
<keyword evidence="8 11" id="KW-0378">Hydrolase</keyword>
<dbReference type="EC" id="3.1.21.3" evidence="11"/>
<dbReference type="Pfam" id="PF04313">
    <property type="entry name" value="HSDR_N"/>
    <property type="match status" value="1"/>
</dbReference>
<dbReference type="GO" id="GO:0009035">
    <property type="term" value="F:type I site-specific deoxyribonuclease activity"/>
    <property type="evidence" value="ECO:0007669"/>
    <property type="project" value="UniProtKB-EC"/>
</dbReference>
<dbReference type="InterPro" id="IPR027417">
    <property type="entry name" value="P-loop_NTPase"/>
</dbReference>
<dbReference type="PANTHER" id="PTHR30195:SF15">
    <property type="entry name" value="TYPE I RESTRICTION ENZYME HINDI ENDONUCLEASE SUBUNIT"/>
    <property type="match status" value="1"/>
</dbReference>
<dbReference type="Pfam" id="PF22679">
    <property type="entry name" value="T1R_D3-like"/>
    <property type="match status" value="1"/>
</dbReference>
<sequence length="1027" mass="117823">MNSGLYESDFEETTIERLKRIGYNYLHATKLFSGRESVRDVILRDRLEGFLRRKYSSLPSEQIPILADLFMSPDGVTNQQRNERFHEMLTKGFTFSWEEGAEQQFEHVFLVDWNNVDKNDFLVVNQLSIDGRFSRRPDIIIYINGFPLVVFELKSPYNQQATVDDAYIQITNYTNDIPQLFTYNAFSVISDNIETLHGIPGAPIEFFAAWKSIDGRTVDNNVANTMKTLIEGLFQKDRLLEYIRYFLVYMKDGEQRYKIGAKYHQFFGVKFAVQETMRATRPEGDRKIGVIWHTQGSGKSISMMFFAGMVIHHSDLKNPSVVVQVDRADLDEQLSDTFEKGENLVGSIHHAESSDQLREILRNESGQIVFSTIEKFRLKNEETDGEVSKKEIKHPVLSERRNIIVISDEAHRTQYNEGGYAGHLREALPNASHIAFTGTPIDFIGRNTVEVFGNYIHVYDMQQAVLDKATVPIYYESRLIPLGNTNAQLDEDFDKLISEAHSNDERSIAQIKWAALERVVGTQPRLERLAKDILHHFEQAASSQDKAMIVCMSREICVALYDELRKLPNCPLVEVIMTGDVRKDPEGWRKDIQPGSDYPHIKTKEEQETIKENLKDPEHPLKMVIVRDMWLTGTDIPTMKFLYVDKPMKGHTLMQAIARVNRVFPGKEGGVIVDFIGIAQNLKEATKKYTSGGGRGTPTFDIEAAVAVFYEHLGTVREFIPNEADVTGWKTLDKVDREDYIAELVNGLLGWRQEAFLTAQLKLKKAHQLVRHIDEIRSFSYEITLYQLLATQVRKIVEGNIGARKKEKDLEKRVTNLVNESIEAKEAIDLFAVAGIERPDISILDEAFMADLVEKKHVDLRLKLLKELLDDEIKLKLKKSNPKQKSLKEALEKAISEYHDRVISAADLIRMMIEVKKGMQGELRFQDELGLSEEEVAFYHIIENMGNKAFTNDFIANLVHKVLEAMKKQFKVDWTNPHRSDVLSKVNLAVKMVLMKEKITGEQLKFLTNAIVEQAKEQYKDWPRNLA</sequence>
<comment type="subunit">
    <text evidence="3 11">The type I restriction/modification system is composed of three polypeptides R, M and S.</text>
</comment>
<feature type="domain" description="Helicase ATP-binding" evidence="12">
    <location>
        <begin position="280"/>
        <end position="458"/>
    </location>
</feature>
<dbReference type="CDD" id="cd18030">
    <property type="entry name" value="DEXHc_RE_I_HsdR"/>
    <property type="match status" value="1"/>
</dbReference>
<evidence type="ECO:0000256" key="9">
    <source>
        <dbReference type="ARBA" id="ARBA00022840"/>
    </source>
</evidence>
<dbReference type="GO" id="GO:0009307">
    <property type="term" value="P:DNA restriction-modification system"/>
    <property type="evidence" value="ECO:0007669"/>
    <property type="project" value="UniProtKB-KW"/>
</dbReference>
<dbReference type="Gene3D" id="3.40.50.300">
    <property type="entry name" value="P-loop containing nucleotide triphosphate hydrolases"/>
    <property type="match status" value="2"/>
</dbReference>
<dbReference type="NCBIfam" id="TIGR00348">
    <property type="entry name" value="hsdR"/>
    <property type="match status" value="1"/>
</dbReference>
<keyword evidence="9 11" id="KW-0067">ATP-binding</keyword>
<keyword evidence="14" id="KW-1185">Reference proteome</keyword>
<dbReference type="GO" id="GO:0003677">
    <property type="term" value="F:DNA binding"/>
    <property type="evidence" value="ECO:0007669"/>
    <property type="project" value="UniProtKB-KW"/>
</dbReference>
<dbReference type="PROSITE" id="PS51192">
    <property type="entry name" value="HELICASE_ATP_BIND_1"/>
    <property type="match status" value="1"/>
</dbReference>
<evidence type="ECO:0000259" key="12">
    <source>
        <dbReference type="PROSITE" id="PS51192"/>
    </source>
</evidence>
<dbReference type="CDD" id="cd22332">
    <property type="entry name" value="HsdR_N"/>
    <property type="match status" value="1"/>
</dbReference>
<evidence type="ECO:0000256" key="2">
    <source>
        <dbReference type="ARBA" id="ARBA00008598"/>
    </source>
</evidence>
<dbReference type="SUPFAM" id="SSF52540">
    <property type="entry name" value="P-loop containing nucleoside triphosphate hydrolases"/>
    <property type="match status" value="2"/>
</dbReference>
<reference evidence="13 14" key="1">
    <citation type="submission" date="2020-08" db="EMBL/GenBank/DDBJ databases">
        <title>Genomic Encyclopedia of Type Strains, Phase IV (KMG-IV): sequencing the most valuable type-strain genomes for metagenomic binning, comparative biology and taxonomic classification.</title>
        <authorList>
            <person name="Goeker M."/>
        </authorList>
    </citation>
    <scope>NUCLEOTIDE SEQUENCE [LARGE SCALE GENOMIC DNA]</scope>
    <source>
        <strain evidence="13 14">DSM 5391</strain>
    </source>
</reference>
<evidence type="ECO:0000256" key="3">
    <source>
        <dbReference type="ARBA" id="ARBA00011296"/>
    </source>
</evidence>
<dbReference type="Pfam" id="PF18766">
    <property type="entry name" value="SWI2_SNF2"/>
    <property type="match status" value="1"/>
</dbReference>
<evidence type="ECO:0000256" key="4">
    <source>
        <dbReference type="ARBA" id="ARBA00022722"/>
    </source>
</evidence>
<evidence type="ECO:0000313" key="13">
    <source>
        <dbReference type="EMBL" id="MBB6446552.1"/>
    </source>
</evidence>
<accession>A0A7X0HV90</accession>
<name>A0A7X0HV90_9BACI</name>
<dbReference type="GO" id="GO:0005524">
    <property type="term" value="F:ATP binding"/>
    <property type="evidence" value="ECO:0007669"/>
    <property type="project" value="UniProtKB-KW"/>
</dbReference>
<evidence type="ECO:0000256" key="6">
    <source>
        <dbReference type="ARBA" id="ARBA00022747"/>
    </source>
</evidence>
<dbReference type="Gene3D" id="3.90.1570.50">
    <property type="match status" value="1"/>
</dbReference>
<keyword evidence="6 11" id="KW-0680">Restriction system</keyword>
<evidence type="ECO:0000256" key="5">
    <source>
        <dbReference type="ARBA" id="ARBA00022741"/>
    </source>
</evidence>
<dbReference type="InterPro" id="IPR021810">
    <property type="entry name" value="T1RH-like_C"/>
</dbReference>